<dbReference type="PROSITE" id="PS51764">
    <property type="entry name" value="GH26"/>
    <property type="match status" value="1"/>
</dbReference>
<accession>A0ABP9J638</accession>
<keyword evidence="3 4" id="KW-0326">Glycosidase</keyword>
<dbReference type="Proteomes" id="UP001500427">
    <property type="component" value="Unassembled WGS sequence"/>
</dbReference>
<gene>
    <name evidence="6" type="ORF">GCM10023258_11650</name>
</gene>
<evidence type="ECO:0000256" key="1">
    <source>
        <dbReference type="ARBA" id="ARBA00007754"/>
    </source>
</evidence>
<evidence type="ECO:0000256" key="3">
    <source>
        <dbReference type="ARBA" id="ARBA00023295"/>
    </source>
</evidence>
<protein>
    <recommendedName>
        <fullName evidence="5">GH26 domain-containing protein</fullName>
    </recommendedName>
</protein>
<proteinExistence type="inferred from homology"/>
<evidence type="ECO:0000256" key="2">
    <source>
        <dbReference type="ARBA" id="ARBA00022801"/>
    </source>
</evidence>
<dbReference type="EMBL" id="BAABIW010000009">
    <property type="protein sequence ID" value="GAA5021879.1"/>
    <property type="molecule type" value="Genomic_DNA"/>
</dbReference>
<dbReference type="PANTHER" id="PTHR40079">
    <property type="entry name" value="MANNAN ENDO-1,4-BETA-MANNOSIDASE E-RELATED"/>
    <property type="match status" value="1"/>
</dbReference>
<sequence>MACIVGILAGCSSGPPAPRTTARVSSVPAPGTSSPACPVGPLLVPACGLLVGVTSAKPNADSLAQSEAALARPFDFIYRFHRITDVVPSEDEKALVRAGRLLHVSIDLGPDDTWASVVSGRFDVQLRAQARGLAALKKPVWVTFEHEADNPAELARGSGAEFVAAWRHVRDLYRAEGASNAVWVWVMIGTEAGLPRAATMWPGNDAVDWISWDVYNAAGCRTGTFEPKRWRTFAESMSVFRSWLTQRSADLDIDLSKPMMLSEVGSVADPTDPTRRVQWYAEIPDVLRTFPEIKAVTLWDRTGNGACDYRFSGDPGVVAPVAKLFDAEPR</sequence>
<dbReference type="SUPFAM" id="SSF51445">
    <property type="entry name" value="(Trans)glycosidases"/>
    <property type="match status" value="1"/>
</dbReference>
<comment type="similarity">
    <text evidence="1 4">Belongs to the glycosyl hydrolase 26 family.</text>
</comment>
<name>A0ABP9J638_9MICO</name>
<feature type="domain" description="GH26" evidence="5">
    <location>
        <begin position="15"/>
        <end position="330"/>
    </location>
</feature>
<organism evidence="6 7">
    <name type="scientific">Terrabacter aeriphilus</name>
    <dbReference type="NCBI Taxonomy" id="515662"/>
    <lineage>
        <taxon>Bacteria</taxon>
        <taxon>Bacillati</taxon>
        <taxon>Actinomycetota</taxon>
        <taxon>Actinomycetes</taxon>
        <taxon>Micrococcales</taxon>
        <taxon>Intrasporangiaceae</taxon>
        <taxon>Terrabacter</taxon>
    </lineage>
</organism>
<comment type="caution">
    <text evidence="6">The sequence shown here is derived from an EMBL/GenBank/DDBJ whole genome shotgun (WGS) entry which is preliminary data.</text>
</comment>
<feature type="active site" description="Proton donor" evidence="4">
    <location>
        <position position="147"/>
    </location>
</feature>
<dbReference type="RefSeq" id="WP_345506506.1">
    <property type="nucleotide sequence ID" value="NZ_BAABIW010000009.1"/>
</dbReference>
<dbReference type="PANTHER" id="PTHR40079:SF4">
    <property type="entry name" value="GH26 DOMAIN-CONTAINING PROTEIN-RELATED"/>
    <property type="match status" value="1"/>
</dbReference>
<evidence type="ECO:0000313" key="6">
    <source>
        <dbReference type="EMBL" id="GAA5021879.1"/>
    </source>
</evidence>
<dbReference type="InterPro" id="IPR000805">
    <property type="entry name" value="Glyco_hydro_26"/>
</dbReference>
<evidence type="ECO:0000259" key="5">
    <source>
        <dbReference type="PROSITE" id="PS51764"/>
    </source>
</evidence>
<dbReference type="Gene3D" id="3.20.20.80">
    <property type="entry name" value="Glycosidases"/>
    <property type="match status" value="1"/>
</dbReference>
<evidence type="ECO:0000313" key="7">
    <source>
        <dbReference type="Proteomes" id="UP001500427"/>
    </source>
</evidence>
<feature type="active site" description="Nucleophile" evidence="4">
    <location>
        <position position="263"/>
    </location>
</feature>
<evidence type="ECO:0000256" key="4">
    <source>
        <dbReference type="PROSITE-ProRule" id="PRU01100"/>
    </source>
</evidence>
<dbReference type="InterPro" id="IPR022790">
    <property type="entry name" value="GH26_dom"/>
</dbReference>
<keyword evidence="7" id="KW-1185">Reference proteome</keyword>
<dbReference type="InterPro" id="IPR017853">
    <property type="entry name" value="GH"/>
</dbReference>
<keyword evidence="2 4" id="KW-0378">Hydrolase</keyword>
<reference evidence="7" key="1">
    <citation type="journal article" date="2019" name="Int. J. Syst. Evol. Microbiol.">
        <title>The Global Catalogue of Microorganisms (GCM) 10K type strain sequencing project: providing services to taxonomists for standard genome sequencing and annotation.</title>
        <authorList>
            <consortium name="The Broad Institute Genomics Platform"/>
            <consortium name="The Broad Institute Genome Sequencing Center for Infectious Disease"/>
            <person name="Wu L."/>
            <person name="Ma J."/>
        </authorList>
    </citation>
    <scope>NUCLEOTIDE SEQUENCE [LARGE SCALE GENOMIC DNA]</scope>
    <source>
        <strain evidence="7">JCM 17687</strain>
    </source>
</reference>